<accession>A0A6A6IHT7</accession>
<dbReference type="InterPro" id="IPR017972">
    <property type="entry name" value="Cyt_P450_CS"/>
</dbReference>
<dbReference type="PANTHER" id="PTHR24305">
    <property type="entry name" value="CYTOCHROME P450"/>
    <property type="match status" value="1"/>
</dbReference>
<dbReference type="PANTHER" id="PTHR24305:SF226">
    <property type="entry name" value="CYTOCHROME P450 MONOOXYGENASE"/>
    <property type="match status" value="1"/>
</dbReference>
<dbReference type="GO" id="GO:0005506">
    <property type="term" value="F:iron ion binding"/>
    <property type="evidence" value="ECO:0007669"/>
    <property type="project" value="InterPro"/>
</dbReference>
<dbReference type="GO" id="GO:0020037">
    <property type="term" value="F:heme binding"/>
    <property type="evidence" value="ECO:0007669"/>
    <property type="project" value="InterPro"/>
</dbReference>
<evidence type="ECO:0000313" key="6">
    <source>
        <dbReference type="EMBL" id="KAF2249737.1"/>
    </source>
</evidence>
<dbReference type="PRINTS" id="PR00463">
    <property type="entry name" value="EP450I"/>
</dbReference>
<dbReference type="OrthoDB" id="1470350at2759"/>
<reference evidence="6" key="1">
    <citation type="journal article" date="2020" name="Stud. Mycol.">
        <title>101 Dothideomycetes genomes: a test case for predicting lifestyles and emergence of pathogens.</title>
        <authorList>
            <person name="Haridas S."/>
            <person name="Albert R."/>
            <person name="Binder M."/>
            <person name="Bloem J."/>
            <person name="Labutti K."/>
            <person name="Salamov A."/>
            <person name="Andreopoulos B."/>
            <person name="Baker S."/>
            <person name="Barry K."/>
            <person name="Bills G."/>
            <person name="Bluhm B."/>
            <person name="Cannon C."/>
            <person name="Castanera R."/>
            <person name="Culley D."/>
            <person name="Daum C."/>
            <person name="Ezra D."/>
            <person name="Gonzalez J."/>
            <person name="Henrissat B."/>
            <person name="Kuo A."/>
            <person name="Liang C."/>
            <person name="Lipzen A."/>
            <person name="Lutzoni F."/>
            <person name="Magnuson J."/>
            <person name="Mondo S."/>
            <person name="Nolan M."/>
            <person name="Ohm R."/>
            <person name="Pangilinan J."/>
            <person name="Park H.-J."/>
            <person name="Ramirez L."/>
            <person name="Alfaro M."/>
            <person name="Sun H."/>
            <person name="Tritt A."/>
            <person name="Yoshinaga Y."/>
            <person name="Zwiers L.-H."/>
            <person name="Turgeon B."/>
            <person name="Goodwin S."/>
            <person name="Spatafora J."/>
            <person name="Crous P."/>
            <person name="Grigoriev I."/>
        </authorList>
    </citation>
    <scope>NUCLEOTIDE SEQUENCE</scope>
    <source>
        <strain evidence="6">CBS 122368</strain>
    </source>
</reference>
<dbReference type="GO" id="GO:0004497">
    <property type="term" value="F:monooxygenase activity"/>
    <property type="evidence" value="ECO:0007669"/>
    <property type="project" value="UniProtKB-KW"/>
</dbReference>
<dbReference type="InterPro" id="IPR001128">
    <property type="entry name" value="Cyt_P450"/>
</dbReference>
<name>A0A6A6IHT7_9PLEO</name>
<dbReference type="InterPro" id="IPR002401">
    <property type="entry name" value="Cyt_P450_E_grp-I"/>
</dbReference>
<dbReference type="EMBL" id="ML987194">
    <property type="protein sequence ID" value="KAF2249737.1"/>
    <property type="molecule type" value="Genomic_DNA"/>
</dbReference>
<proteinExistence type="inferred from homology"/>
<comment type="cofactor">
    <cofactor evidence="1 4">
        <name>heme</name>
        <dbReference type="ChEBI" id="CHEBI:30413"/>
    </cofactor>
</comment>
<dbReference type="Gene3D" id="1.10.630.10">
    <property type="entry name" value="Cytochrome P450"/>
    <property type="match status" value="1"/>
</dbReference>
<comment type="similarity">
    <text evidence="5">Belongs to the cytochrome P450 family.</text>
</comment>
<protein>
    <submittedName>
        <fullName evidence="6">Cytochrome P450</fullName>
    </submittedName>
</protein>
<feature type="binding site" description="axial binding residue" evidence="4">
    <location>
        <position position="395"/>
    </location>
    <ligand>
        <name>heme</name>
        <dbReference type="ChEBI" id="CHEBI:30413"/>
    </ligand>
    <ligandPart>
        <name>Fe</name>
        <dbReference type="ChEBI" id="CHEBI:18248"/>
    </ligandPart>
</feature>
<dbReference type="GO" id="GO:0016705">
    <property type="term" value="F:oxidoreductase activity, acting on paired donors, with incorporation or reduction of molecular oxygen"/>
    <property type="evidence" value="ECO:0007669"/>
    <property type="project" value="InterPro"/>
</dbReference>
<dbReference type="RefSeq" id="XP_033684741.1">
    <property type="nucleotide sequence ID" value="XM_033833190.1"/>
</dbReference>
<organism evidence="6 7">
    <name type="scientific">Trematosphaeria pertusa</name>
    <dbReference type="NCBI Taxonomy" id="390896"/>
    <lineage>
        <taxon>Eukaryota</taxon>
        <taxon>Fungi</taxon>
        <taxon>Dikarya</taxon>
        <taxon>Ascomycota</taxon>
        <taxon>Pezizomycotina</taxon>
        <taxon>Dothideomycetes</taxon>
        <taxon>Pleosporomycetidae</taxon>
        <taxon>Pleosporales</taxon>
        <taxon>Massarineae</taxon>
        <taxon>Trematosphaeriaceae</taxon>
        <taxon>Trematosphaeria</taxon>
    </lineage>
</organism>
<keyword evidence="4 5" id="KW-0349">Heme</keyword>
<dbReference type="InterPro" id="IPR050121">
    <property type="entry name" value="Cytochrome_P450_monoxygenase"/>
</dbReference>
<evidence type="ECO:0000256" key="3">
    <source>
        <dbReference type="ARBA" id="ARBA00023004"/>
    </source>
</evidence>
<dbReference type="InterPro" id="IPR036396">
    <property type="entry name" value="Cyt_P450_sf"/>
</dbReference>
<evidence type="ECO:0000256" key="2">
    <source>
        <dbReference type="ARBA" id="ARBA00022723"/>
    </source>
</evidence>
<keyword evidence="5" id="KW-0560">Oxidoreductase</keyword>
<dbReference type="PRINTS" id="PR00385">
    <property type="entry name" value="P450"/>
</dbReference>
<dbReference type="AlphaFoldDB" id="A0A6A6IHT7"/>
<keyword evidence="3 4" id="KW-0408">Iron</keyword>
<dbReference type="Pfam" id="PF00067">
    <property type="entry name" value="p450"/>
    <property type="match status" value="1"/>
</dbReference>
<evidence type="ECO:0000313" key="7">
    <source>
        <dbReference type="Proteomes" id="UP000800094"/>
    </source>
</evidence>
<dbReference type="Proteomes" id="UP000800094">
    <property type="component" value="Unassembled WGS sequence"/>
</dbReference>
<dbReference type="GeneID" id="54586520"/>
<dbReference type="CDD" id="cd11061">
    <property type="entry name" value="CYP67-like"/>
    <property type="match status" value="1"/>
</dbReference>
<sequence length="471" mass="53643">MHCVYAYISSPTQTIRNMAKLCGMDRINSSSTPSRHCTTSIIMSDLENHTTIVSQTSEHHNIFNVLDKNVHRHKRKIIGRCVSERSMRGFEPIMIRHIDTLITQLAHSRKREESTNMTTYCNRFGFDVVADLRFGESLKLQTDPQYRWMIRWLEVAHVRNNTHIQAPTVKWLGLYIPLLIFLIARGDKFNAMVDGLISRRMERGIHSREDFFSLMLDSKNPTTGKATTIEEFTEEVMFFFPAGGDTTTTALCALLFYLSRYPDCYRRVAEEVRSTFKNDVEIHTGPALSNCRYLRACFDEALRFSPPVLGTLWRELLSTDPEPLAIDGHVIPKGTFVGVNIYSIHHSAKYFPDPFAFKPERWLWNETANTSEDAKLAMKTMHRAFTPFSSGSRGCAGKAMAYMESSLVMAKVLLHFDFEHAPREQGDVGGGSAKKGGVRARRGEFQLYDHFSTSHNGPHLVLRAREMTGKG</sequence>
<evidence type="ECO:0000256" key="5">
    <source>
        <dbReference type="RuleBase" id="RU000461"/>
    </source>
</evidence>
<keyword evidence="5" id="KW-0503">Monooxygenase</keyword>
<gene>
    <name evidence="6" type="ORF">BU26DRAFT_563631</name>
</gene>
<dbReference type="SUPFAM" id="SSF48264">
    <property type="entry name" value="Cytochrome P450"/>
    <property type="match status" value="1"/>
</dbReference>
<keyword evidence="2 4" id="KW-0479">Metal-binding</keyword>
<evidence type="ECO:0000256" key="4">
    <source>
        <dbReference type="PIRSR" id="PIRSR602401-1"/>
    </source>
</evidence>
<keyword evidence="7" id="KW-1185">Reference proteome</keyword>
<dbReference type="PROSITE" id="PS00086">
    <property type="entry name" value="CYTOCHROME_P450"/>
    <property type="match status" value="1"/>
</dbReference>
<evidence type="ECO:0000256" key="1">
    <source>
        <dbReference type="ARBA" id="ARBA00001971"/>
    </source>
</evidence>